<protein>
    <recommendedName>
        <fullName evidence="4">Phage tail protein</fullName>
    </recommendedName>
</protein>
<accession>A0A512ISJ2</accession>
<evidence type="ECO:0000313" key="2">
    <source>
        <dbReference type="EMBL" id="GEP00646.1"/>
    </source>
</evidence>
<feature type="region of interest" description="Disordered" evidence="1">
    <location>
        <begin position="37"/>
        <end position="61"/>
    </location>
</feature>
<dbReference type="AlphaFoldDB" id="A0A512ISJ2"/>
<evidence type="ECO:0008006" key="4">
    <source>
        <dbReference type="Google" id="ProtNLM"/>
    </source>
</evidence>
<sequence>MSSFGTFNTGHDVAFEIVDPATGVPLSIPIKTGWDKKQRTEQVKSRPLNGPPIFEEDPDGWEGSCDIDRSNSVVDDWIATREAGFYSGQTIRQATILETIQEVNGGFTQWRYIGCAFKLSDAGKAERGKTVVLKLDWSASTRIKVQ</sequence>
<evidence type="ECO:0000313" key="3">
    <source>
        <dbReference type="Proteomes" id="UP000321258"/>
    </source>
</evidence>
<name>A0A512ISJ2_9HYPH</name>
<dbReference type="RefSeq" id="WP_147080102.1">
    <property type="nucleotide sequence ID" value="NZ_BJZT01000032.1"/>
</dbReference>
<reference evidence="2 3" key="1">
    <citation type="submission" date="2019-07" db="EMBL/GenBank/DDBJ databases">
        <title>Whole genome shotgun sequence of Methylobacterium haplocladii NBRC 107714.</title>
        <authorList>
            <person name="Hosoyama A."/>
            <person name="Uohara A."/>
            <person name="Ohji S."/>
            <person name="Ichikawa N."/>
        </authorList>
    </citation>
    <scope>NUCLEOTIDE SEQUENCE [LARGE SCALE GENOMIC DNA]</scope>
    <source>
        <strain evidence="2 3">NBRC 107714</strain>
    </source>
</reference>
<comment type="caution">
    <text evidence="2">The sequence shown here is derived from an EMBL/GenBank/DDBJ whole genome shotgun (WGS) entry which is preliminary data.</text>
</comment>
<dbReference type="OrthoDB" id="7276777at2"/>
<keyword evidence="3" id="KW-1185">Reference proteome</keyword>
<evidence type="ECO:0000256" key="1">
    <source>
        <dbReference type="SAM" id="MobiDB-lite"/>
    </source>
</evidence>
<proteinExistence type="predicted"/>
<organism evidence="2 3">
    <name type="scientific">Methylobacterium haplocladii</name>
    <dbReference type="NCBI Taxonomy" id="1176176"/>
    <lineage>
        <taxon>Bacteria</taxon>
        <taxon>Pseudomonadati</taxon>
        <taxon>Pseudomonadota</taxon>
        <taxon>Alphaproteobacteria</taxon>
        <taxon>Hyphomicrobiales</taxon>
        <taxon>Methylobacteriaceae</taxon>
        <taxon>Methylobacterium</taxon>
    </lineage>
</organism>
<dbReference type="EMBL" id="BJZT01000032">
    <property type="protein sequence ID" value="GEP00646.1"/>
    <property type="molecule type" value="Genomic_DNA"/>
</dbReference>
<dbReference type="Proteomes" id="UP000321258">
    <property type="component" value="Unassembled WGS sequence"/>
</dbReference>
<gene>
    <name evidence="2" type="ORF">MHA02_30330</name>
</gene>